<dbReference type="GO" id="GO:0003677">
    <property type="term" value="F:DNA binding"/>
    <property type="evidence" value="ECO:0007669"/>
    <property type="project" value="UniProtKB-KW"/>
</dbReference>
<dbReference type="PROSITE" id="PS00092">
    <property type="entry name" value="N6_MTASE"/>
    <property type="match status" value="1"/>
</dbReference>
<dbReference type="OrthoDB" id="9815272at2"/>
<evidence type="ECO:0000256" key="7">
    <source>
        <dbReference type="ARBA" id="ARBA00047942"/>
    </source>
</evidence>
<dbReference type="InterPro" id="IPR029063">
    <property type="entry name" value="SAM-dependent_MTases_sf"/>
</dbReference>
<evidence type="ECO:0000313" key="10">
    <source>
        <dbReference type="EMBL" id="KXG74337.1"/>
    </source>
</evidence>
<evidence type="ECO:0000256" key="2">
    <source>
        <dbReference type="ARBA" id="ARBA00022603"/>
    </source>
</evidence>
<accession>A0A140L1B2</accession>
<keyword evidence="6" id="KW-0238">DNA-binding</keyword>
<dbReference type="Pfam" id="PF12950">
    <property type="entry name" value="TaqI_C"/>
    <property type="match status" value="1"/>
</dbReference>
<keyword evidence="4" id="KW-0949">S-adenosyl-L-methionine</keyword>
<reference evidence="10 11" key="1">
    <citation type="submission" date="2015-12" db="EMBL/GenBank/DDBJ databases">
        <title>Draft genome sequence of the thermoanaerobe Thermotalea metallivorans, an isolate from the runoff channel of the Great Artesian Basin, Australia.</title>
        <authorList>
            <person name="Patel B.K."/>
        </authorList>
    </citation>
    <scope>NUCLEOTIDE SEQUENCE [LARGE SCALE GENOMIC DNA]</scope>
    <source>
        <strain evidence="10 11">B2-1</strain>
    </source>
</reference>
<evidence type="ECO:0000256" key="5">
    <source>
        <dbReference type="ARBA" id="ARBA00022747"/>
    </source>
</evidence>
<feature type="domain" description="TaqI-like C-terminal specificity" evidence="9">
    <location>
        <begin position="515"/>
        <end position="667"/>
    </location>
</feature>
<organism evidence="10 11">
    <name type="scientific">Thermotalea metallivorans</name>
    <dbReference type="NCBI Taxonomy" id="520762"/>
    <lineage>
        <taxon>Bacteria</taxon>
        <taxon>Bacillati</taxon>
        <taxon>Bacillota</taxon>
        <taxon>Clostridia</taxon>
        <taxon>Peptostreptococcales</taxon>
        <taxon>Thermotaleaceae</taxon>
        <taxon>Thermotalea</taxon>
    </lineage>
</organism>
<dbReference type="EMBL" id="LOEE01000057">
    <property type="protein sequence ID" value="KXG74337.1"/>
    <property type="molecule type" value="Genomic_DNA"/>
</dbReference>
<dbReference type="GO" id="GO:0032259">
    <property type="term" value="P:methylation"/>
    <property type="evidence" value="ECO:0007669"/>
    <property type="project" value="UniProtKB-KW"/>
</dbReference>
<dbReference type="InterPro" id="IPR002052">
    <property type="entry name" value="DNA_methylase_N6_adenine_CS"/>
</dbReference>
<sequence length="727" mass="84567">MENKKILKRFHELMKDIENFELNKEDAIVGVYMVLFGKKFGQASLKSAVKDMAQIPIQRNLVEEIAHRYEDLELIHMLAWYENYLSTSVREQTGSFYTPQYIIDFMVEKTLIMYLHRETGIQEEHLKLFIAGQLSFDKIQSKEILKALRAMKLIDIACGTGLFILRSFDKVYILIKRLYEKLGEEIEDFIIKKEIVENNLFAIDIQIQPVLLLRMALLSCVYGEDVRYYGAEIHFNGISADSLEDSWMHDYDAFQRILQQDGGFDIVIGNPPYLGEKGNKALFDRIKGTDFGAKYYEGKMDYFYFFIYRGIDLLKTGGILSFITTNYFVTADGAAKLRAYLKEHCTFKEIINFNDFEVFKSAKGQHNMIFFITKGKDMGTPVRIQYFQEKRLPESDVIEALMAGKGIENKISCYLLDNQERLYNGKGHMHIHASEDYLHILNKISKKASCTLGQLCHVNQGIVSGADRMTKDMLEKKISPEAAAKHDFAVNQGIFVLTEAETENLGLIGSPYLKPMYKNSDIRRYAVKDATDKYILYMAEANPQEENLNPIIHHLYKYKDILDQRRETLKGVRPWYALQWPRHQDIFEGEKIVVPHRAKENRFAFCKGPWYASADVYFITKKEEGIDLLFLLGQLNSKLMYFWLYNKGKRKGDDLELYANPLKELPILMHMEDEQKNQIIALVEKMICYGEDEKKQACLDALLYKLYDFTEKEIALMHSLYQKSLKK</sequence>
<evidence type="ECO:0000256" key="4">
    <source>
        <dbReference type="ARBA" id="ARBA00022691"/>
    </source>
</evidence>
<keyword evidence="11" id="KW-1185">Reference proteome</keyword>
<evidence type="ECO:0000259" key="9">
    <source>
        <dbReference type="Pfam" id="PF12950"/>
    </source>
</evidence>
<dbReference type="Pfam" id="PF07669">
    <property type="entry name" value="Eco57I"/>
    <property type="match status" value="1"/>
</dbReference>
<keyword evidence="3" id="KW-0808">Transferase</keyword>
<comment type="caution">
    <text evidence="10">The sequence shown here is derived from an EMBL/GenBank/DDBJ whole genome shotgun (WGS) entry which is preliminary data.</text>
</comment>
<evidence type="ECO:0000256" key="3">
    <source>
        <dbReference type="ARBA" id="ARBA00022679"/>
    </source>
</evidence>
<keyword evidence="5" id="KW-0680">Restriction system</keyword>
<feature type="domain" description="Type II methyltransferase M.TaqI-like" evidence="8">
    <location>
        <begin position="198"/>
        <end position="359"/>
    </location>
</feature>
<dbReference type="PANTHER" id="PTHR33841:SF6">
    <property type="entry name" value="TYPE II METHYLTRANSFERASE M.HINDII"/>
    <property type="match status" value="1"/>
</dbReference>
<gene>
    <name evidence="10" type="ORF">AN619_24300</name>
</gene>
<dbReference type="Gene3D" id="3.40.50.150">
    <property type="entry name" value="Vaccinia Virus protein VP39"/>
    <property type="match status" value="1"/>
</dbReference>
<dbReference type="InterPro" id="IPR025931">
    <property type="entry name" value="TaqI_C"/>
</dbReference>
<dbReference type="GO" id="GO:0009307">
    <property type="term" value="P:DNA restriction-modification system"/>
    <property type="evidence" value="ECO:0007669"/>
    <property type="project" value="UniProtKB-KW"/>
</dbReference>
<evidence type="ECO:0000259" key="8">
    <source>
        <dbReference type="Pfam" id="PF07669"/>
    </source>
</evidence>
<dbReference type="PATRIC" id="fig|520762.4.peg.2696"/>
<comment type="catalytic activity">
    <reaction evidence="7">
        <text>a 2'-deoxyadenosine in DNA + S-adenosyl-L-methionine = an N(6)-methyl-2'-deoxyadenosine in DNA + S-adenosyl-L-homocysteine + H(+)</text>
        <dbReference type="Rhea" id="RHEA:15197"/>
        <dbReference type="Rhea" id="RHEA-COMP:12418"/>
        <dbReference type="Rhea" id="RHEA-COMP:12419"/>
        <dbReference type="ChEBI" id="CHEBI:15378"/>
        <dbReference type="ChEBI" id="CHEBI:57856"/>
        <dbReference type="ChEBI" id="CHEBI:59789"/>
        <dbReference type="ChEBI" id="CHEBI:90615"/>
        <dbReference type="ChEBI" id="CHEBI:90616"/>
        <dbReference type="EC" id="2.1.1.72"/>
    </reaction>
</comment>
<keyword evidence="10" id="KW-0378">Hydrolase</keyword>
<dbReference type="RefSeq" id="WP_068557310.1">
    <property type="nucleotide sequence ID" value="NZ_LOEE01000057.1"/>
</dbReference>
<dbReference type="SUPFAM" id="SSF53335">
    <property type="entry name" value="S-adenosyl-L-methionine-dependent methyltransferases"/>
    <property type="match status" value="1"/>
</dbReference>
<dbReference type="GO" id="GO:0016787">
    <property type="term" value="F:hydrolase activity"/>
    <property type="evidence" value="ECO:0007669"/>
    <property type="project" value="UniProtKB-KW"/>
</dbReference>
<dbReference type="PANTHER" id="PTHR33841">
    <property type="entry name" value="DNA METHYLTRANSFERASE YEEA-RELATED"/>
    <property type="match status" value="1"/>
</dbReference>
<dbReference type="GO" id="GO:0009007">
    <property type="term" value="F:site-specific DNA-methyltransferase (adenine-specific) activity"/>
    <property type="evidence" value="ECO:0007669"/>
    <property type="project" value="UniProtKB-EC"/>
</dbReference>
<dbReference type="AlphaFoldDB" id="A0A140L1B2"/>
<evidence type="ECO:0000256" key="6">
    <source>
        <dbReference type="ARBA" id="ARBA00023125"/>
    </source>
</evidence>
<dbReference type="Proteomes" id="UP000070456">
    <property type="component" value="Unassembled WGS sequence"/>
</dbReference>
<evidence type="ECO:0000256" key="1">
    <source>
        <dbReference type="ARBA" id="ARBA00011900"/>
    </source>
</evidence>
<dbReference type="InterPro" id="IPR050953">
    <property type="entry name" value="N4_N6_ade-DNA_methylase"/>
</dbReference>
<dbReference type="PRINTS" id="PR00507">
    <property type="entry name" value="N12N6MTFRASE"/>
</dbReference>
<proteinExistence type="predicted"/>
<dbReference type="EC" id="2.1.1.72" evidence="1"/>
<protein>
    <recommendedName>
        <fullName evidence="1">site-specific DNA-methyltransferase (adenine-specific)</fullName>
        <ecNumber evidence="1">2.1.1.72</ecNumber>
    </recommendedName>
</protein>
<name>A0A140L1B2_9FIRM</name>
<keyword evidence="2" id="KW-0489">Methyltransferase</keyword>
<dbReference type="STRING" id="520762.AN619_24300"/>
<evidence type="ECO:0000313" key="11">
    <source>
        <dbReference type="Proteomes" id="UP000070456"/>
    </source>
</evidence>
<dbReference type="SUPFAM" id="SSF116734">
    <property type="entry name" value="DNA methylase specificity domain"/>
    <property type="match status" value="1"/>
</dbReference>
<dbReference type="InterPro" id="IPR011639">
    <property type="entry name" value="MethylTrfase_TaqI-like_dom"/>
</dbReference>